<name>A0A5B7KDA4_PORTR</name>
<evidence type="ECO:0000313" key="2">
    <source>
        <dbReference type="Proteomes" id="UP000324222"/>
    </source>
</evidence>
<comment type="caution">
    <text evidence="1">The sequence shown here is derived from an EMBL/GenBank/DDBJ whole genome shotgun (WGS) entry which is preliminary data.</text>
</comment>
<reference evidence="1 2" key="1">
    <citation type="submission" date="2019-05" db="EMBL/GenBank/DDBJ databases">
        <title>Another draft genome of Portunus trituberculatus and its Hox gene families provides insights of decapod evolution.</title>
        <authorList>
            <person name="Jeong J.-H."/>
            <person name="Song I."/>
            <person name="Kim S."/>
            <person name="Choi T."/>
            <person name="Kim D."/>
            <person name="Ryu S."/>
            <person name="Kim W."/>
        </authorList>
    </citation>
    <scope>NUCLEOTIDE SEQUENCE [LARGE SCALE GENOMIC DNA]</scope>
    <source>
        <tissue evidence="1">Muscle</tissue>
    </source>
</reference>
<organism evidence="1 2">
    <name type="scientific">Portunus trituberculatus</name>
    <name type="common">Swimming crab</name>
    <name type="synonym">Neptunus trituberculatus</name>
    <dbReference type="NCBI Taxonomy" id="210409"/>
    <lineage>
        <taxon>Eukaryota</taxon>
        <taxon>Metazoa</taxon>
        <taxon>Ecdysozoa</taxon>
        <taxon>Arthropoda</taxon>
        <taxon>Crustacea</taxon>
        <taxon>Multicrustacea</taxon>
        <taxon>Malacostraca</taxon>
        <taxon>Eumalacostraca</taxon>
        <taxon>Eucarida</taxon>
        <taxon>Decapoda</taxon>
        <taxon>Pleocyemata</taxon>
        <taxon>Brachyura</taxon>
        <taxon>Eubrachyura</taxon>
        <taxon>Portunoidea</taxon>
        <taxon>Portunidae</taxon>
        <taxon>Portuninae</taxon>
        <taxon>Portunus</taxon>
    </lineage>
</organism>
<dbReference type="AlphaFoldDB" id="A0A5B7KDA4"/>
<evidence type="ECO:0000313" key="1">
    <source>
        <dbReference type="EMBL" id="MPD03268.1"/>
    </source>
</evidence>
<keyword evidence="2" id="KW-1185">Reference proteome</keyword>
<protein>
    <submittedName>
        <fullName evidence="1">Uncharacterized protein</fullName>
    </submittedName>
</protein>
<sequence>MLYTKMFGAQFLACNRSITTLLVAGASGMGGGQSQRFGPQVKQGAGCFGKCSRTPEATHL</sequence>
<gene>
    <name evidence="1" type="ORF">E2C01_098895</name>
</gene>
<accession>A0A5B7KDA4</accession>
<proteinExistence type="predicted"/>
<dbReference type="EMBL" id="VSRR010135440">
    <property type="protein sequence ID" value="MPD03268.1"/>
    <property type="molecule type" value="Genomic_DNA"/>
</dbReference>
<dbReference type="Proteomes" id="UP000324222">
    <property type="component" value="Unassembled WGS sequence"/>
</dbReference>